<proteinExistence type="predicted"/>
<dbReference type="PROSITE" id="PS50977">
    <property type="entry name" value="HTH_TETR_2"/>
    <property type="match status" value="1"/>
</dbReference>
<evidence type="ECO:0000256" key="1">
    <source>
        <dbReference type="ARBA" id="ARBA00023015"/>
    </source>
</evidence>
<gene>
    <name evidence="6" type="ORF">CQW44_12880</name>
</gene>
<keyword evidence="1" id="KW-0805">Transcription regulation</keyword>
<dbReference type="InterPro" id="IPR050109">
    <property type="entry name" value="HTH-type_TetR-like_transc_reg"/>
</dbReference>
<sequence>MGRWEPNTRERLAKAALDLYGERGFEQTTVAEIAKSAGLTERTFFRHYADKREVLFSGAIELEQLFTQAVAGAPPSAAPIDAMAAGLDAICAVFEERRDFARKRQAVISATAELRERELIKLASLAAALTDTLRGRGVPPSVASLTAETGVAVFKVAFERWIVADETRPLARLARESLDELKAVALGGNAPMSEV</sequence>
<dbReference type="Gene3D" id="1.10.357.10">
    <property type="entry name" value="Tetracycline Repressor, domain 2"/>
    <property type="match status" value="1"/>
</dbReference>
<keyword evidence="7" id="KW-1185">Reference proteome</keyword>
<dbReference type="Proteomes" id="UP000276379">
    <property type="component" value="Unassembled WGS sequence"/>
</dbReference>
<protein>
    <submittedName>
        <fullName evidence="6">TetR family transcriptional regulator</fullName>
    </submittedName>
</protein>
<organism evidence="6 7">
    <name type="scientific">Streptomyces griseofuscus</name>
    <dbReference type="NCBI Taxonomy" id="146922"/>
    <lineage>
        <taxon>Bacteria</taxon>
        <taxon>Bacillati</taxon>
        <taxon>Actinomycetota</taxon>
        <taxon>Actinomycetes</taxon>
        <taxon>Kitasatosporales</taxon>
        <taxon>Streptomycetaceae</taxon>
        <taxon>Streptomyces</taxon>
    </lineage>
</organism>
<keyword evidence="3" id="KW-0804">Transcription</keyword>
<evidence type="ECO:0000313" key="6">
    <source>
        <dbReference type="EMBL" id="RRQ86713.1"/>
    </source>
</evidence>
<dbReference type="Pfam" id="PF00440">
    <property type="entry name" value="TetR_N"/>
    <property type="match status" value="1"/>
</dbReference>
<dbReference type="InterPro" id="IPR009057">
    <property type="entry name" value="Homeodomain-like_sf"/>
</dbReference>
<evidence type="ECO:0000313" key="7">
    <source>
        <dbReference type="Proteomes" id="UP000276379"/>
    </source>
</evidence>
<dbReference type="PRINTS" id="PR00455">
    <property type="entry name" value="HTHTETR"/>
</dbReference>
<dbReference type="RefSeq" id="WP_125211895.1">
    <property type="nucleotide sequence ID" value="NZ_PDER01000023.1"/>
</dbReference>
<dbReference type="GO" id="GO:0003700">
    <property type="term" value="F:DNA-binding transcription factor activity"/>
    <property type="evidence" value="ECO:0007669"/>
    <property type="project" value="TreeGrafter"/>
</dbReference>
<name>A0A3R8QI87_9ACTN</name>
<comment type="caution">
    <text evidence="6">The sequence shown here is derived from an EMBL/GenBank/DDBJ whole genome shotgun (WGS) entry which is preliminary data.</text>
</comment>
<dbReference type="GO" id="GO:0000976">
    <property type="term" value="F:transcription cis-regulatory region binding"/>
    <property type="evidence" value="ECO:0007669"/>
    <property type="project" value="TreeGrafter"/>
</dbReference>
<feature type="DNA-binding region" description="H-T-H motif" evidence="4">
    <location>
        <begin position="29"/>
        <end position="48"/>
    </location>
</feature>
<accession>A0A3R8QI87</accession>
<dbReference type="EMBL" id="PDES01000005">
    <property type="protein sequence ID" value="RRQ86713.1"/>
    <property type="molecule type" value="Genomic_DNA"/>
</dbReference>
<dbReference type="SUPFAM" id="SSF46689">
    <property type="entry name" value="Homeodomain-like"/>
    <property type="match status" value="1"/>
</dbReference>
<dbReference type="PANTHER" id="PTHR30055">
    <property type="entry name" value="HTH-TYPE TRANSCRIPTIONAL REGULATOR RUTR"/>
    <property type="match status" value="1"/>
</dbReference>
<dbReference type="InterPro" id="IPR001647">
    <property type="entry name" value="HTH_TetR"/>
</dbReference>
<reference evidence="6 7" key="1">
    <citation type="submission" date="2017-10" db="EMBL/GenBank/DDBJ databases">
        <title>Draft genome of actinobacteria isolated from guarana (Paullinia cupana (Mart.) Ducke.</title>
        <authorList>
            <person name="Siqueira K.A."/>
            <person name="Liotti R.G."/>
            <person name="Mendes T.A."/>
            <person name="Soares M.A."/>
        </authorList>
    </citation>
    <scope>NUCLEOTIDE SEQUENCE [LARGE SCALE GENOMIC DNA]</scope>
    <source>
        <strain evidence="6 7">199</strain>
    </source>
</reference>
<evidence type="ECO:0000256" key="2">
    <source>
        <dbReference type="ARBA" id="ARBA00023125"/>
    </source>
</evidence>
<evidence type="ECO:0000256" key="3">
    <source>
        <dbReference type="ARBA" id="ARBA00023163"/>
    </source>
</evidence>
<dbReference type="PANTHER" id="PTHR30055:SF238">
    <property type="entry name" value="MYCOFACTOCIN BIOSYNTHESIS TRANSCRIPTIONAL REGULATOR MFTR-RELATED"/>
    <property type="match status" value="1"/>
</dbReference>
<keyword evidence="2 4" id="KW-0238">DNA-binding</keyword>
<feature type="domain" description="HTH tetR-type" evidence="5">
    <location>
        <begin position="6"/>
        <end position="66"/>
    </location>
</feature>
<dbReference type="AlphaFoldDB" id="A0A3R8QI87"/>
<evidence type="ECO:0000256" key="4">
    <source>
        <dbReference type="PROSITE-ProRule" id="PRU00335"/>
    </source>
</evidence>
<evidence type="ECO:0000259" key="5">
    <source>
        <dbReference type="PROSITE" id="PS50977"/>
    </source>
</evidence>